<dbReference type="InterPro" id="IPR037883">
    <property type="entry name" value="Knr4/Smi1-like_sf"/>
</dbReference>
<feature type="domain" description="Knr4/Smi1-like" evidence="1">
    <location>
        <begin position="43"/>
        <end position="167"/>
    </location>
</feature>
<proteinExistence type="predicted"/>
<dbReference type="Proteomes" id="UP000282818">
    <property type="component" value="Unassembled WGS sequence"/>
</dbReference>
<reference evidence="2 3" key="1">
    <citation type="submission" date="2019-01" db="EMBL/GenBank/DDBJ databases">
        <authorList>
            <person name="Chen W.-M."/>
        </authorList>
    </citation>
    <scope>NUCLEOTIDE SEQUENCE [LARGE SCALE GENOMIC DNA]</scope>
    <source>
        <strain evidence="2 3">HPM-16</strain>
    </source>
</reference>
<dbReference type="RefSeq" id="WP_127693708.1">
    <property type="nucleotide sequence ID" value="NZ_SACQ01000003.1"/>
</dbReference>
<evidence type="ECO:0000313" key="3">
    <source>
        <dbReference type="Proteomes" id="UP000282818"/>
    </source>
</evidence>
<accession>A0A437Q934</accession>
<name>A0A437Q934_9GAMM</name>
<dbReference type="Pfam" id="PF09346">
    <property type="entry name" value="SMI1_KNR4"/>
    <property type="match status" value="1"/>
</dbReference>
<dbReference type="EMBL" id="SACQ01000003">
    <property type="protein sequence ID" value="RVU30863.1"/>
    <property type="molecule type" value="Genomic_DNA"/>
</dbReference>
<evidence type="ECO:0000259" key="1">
    <source>
        <dbReference type="Pfam" id="PF09346"/>
    </source>
</evidence>
<dbReference type="Gene3D" id="3.40.1580.10">
    <property type="entry name" value="SMI1/KNR4-like"/>
    <property type="match status" value="1"/>
</dbReference>
<dbReference type="SUPFAM" id="SSF160631">
    <property type="entry name" value="SMI1/KNR4-like"/>
    <property type="match status" value="1"/>
</dbReference>
<organism evidence="2 3">
    <name type="scientific">Neptunomonas marina</name>
    <dbReference type="NCBI Taxonomy" id="1815562"/>
    <lineage>
        <taxon>Bacteria</taxon>
        <taxon>Pseudomonadati</taxon>
        <taxon>Pseudomonadota</taxon>
        <taxon>Gammaproteobacteria</taxon>
        <taxon>Oceanospirillales</taxon>
        <taxon>Oceanospirillaceae</taxon>
        <taxon>Neptunomonas</taxon>
    </lineage>
</organism>
<protein>
    <recommendedName>
        <fullName evidence="1">Knr4/Smi1-like domain-containing protein</fullName>
    </recommendedName>
</protein>
<evidence type="ECO:0000313" key="2">
    <source>
        <dbReference type="EMBL" id="RVU30863.1"/>
    </source>
</evidence>
<dbReference type="AlphaFoldDB" id="A0A437Q934"/>
<sequence>MKCCRKELENPDIIDGTAYFVCTECGELREVENYRVYSIEDSFDYFKDKYGFELPEEYILFQSIEYGSVFKLPPSDNESINYYFGEDFYTTGDIANINPNADYSIHDSATSGWEWDLPASHIAIEGDGHTWLALDYSNSTVNPRVVVVETDDGNSLKVAESLKELMSRIMRHEDVYDTDGNIIYHQKST</sequence>
<keyword evidence="3" id="KW-1185">Reference proteome</keyword>
<dbReference type="InterPro" id="IPR018958">
    <property type="entry name" value="Knr4/Smi1-like_dom"/>
</dbReference>
<gene>
    <name evidence="2" type="ORF">EOE65_07545</name>
</gene>
<comment type="caution">
    <text evidence="2">The sequence shown here is derived from an EMBL/GenBank/DDBJ whole genome shotgun (WGS) entry which is preliminary data.</text>
</comment>